<evidence type="ECO:0000313" key="3">
    <source>
        <dbReference type="Proteomes" id="UP000248856"/>
    </source>
</evidence>
<protein>
    <submittedName>
        <fullName evidence="2">Flagellar protein FlgJ</fullName>
    </submittedName>
</protein>
<reference evidence="2 3" key="1">
    <citation type="submission" date="2018-06" db="EMBL/GenBank/DDBJ databases">
        <title>Genomic Encyclopedia of Archaeal and Bacterial Type Strains, Phase II (KMG-II): from individual species to whole genera.</title>
        <authorList>
            <person name="Goeker M."/>
        </authorList>
    </citation>
    <scope>NUCLEOTIDE SEQUENCE [LARGE SCALE GENOMIC DNA]</scope>
    <source>
        <strain evidence="2 3">CFPB 3232</strain>
    </source>
</reference>
<keyword evidence="2" id="KW-0969">Cilium</keyword>
<evidence type="ECO:0000256" key="1">
    <source>
        <dbReference type="SAM" id="MobiDB-lite"/>
    </source>
</evidence>
<name>A0A328YS74_9BURK</name>
<feature type="region of interest" description="Disordered" evidence="1">
    <location>
        <begin position="104"/>
        <end position="123"/>
    </location>
</feature>
<keyword evidence="2" id="KW-0282">Flagellum</keyword>
<dbReference type="AlphaFoldDB" id="A0A328YS74"/>
<organism evidence="2 3">
    <name type="scientific">Paracidovorax anthurii</name>
    <dbReference type="NCBI Taxonomy" id="78229"/>
    <lineage>
        <taxon>Bacteria</taxon>
        <taxon>Pseudomonadati</taxon>
        <taxon>Pseudomonadota</taxon>
        <taxon>Betaproteobacteria</taxon>
        <taxon>Burkholderiales</taxon>
        <taxon>Comamonadaceae</taxon>
        <taxon>Paracidovorax</taxon>
    </lineage>
</organism>
<accession>A0A328YS74</accession>
<proteinExistence type="predicted"/>
<keyword evidence="3" id="KW-1185">Reference proteome</keyword>
<evidence type="ECO:0000313" key="2">
    <source>
        <dbReference type="EMBL" id="RAR76828.1"/>
    </source>
</evidence>
<dbReference type="EMBL" id="QLTA01000042">
    <property type="protein sequence ID" value="RAR76828.1"/>
    <property type="molecule type" value="Genomic_DNA"/>
</dbReference>
<sequence length="123" mass="12835">MTTPLNPASAAAAASSGPGEDAVLRARTEEAARKFEAFFIAEALRGMRRSTREMASEDSIYRNRVNEDMLDMADTLVADALAGQRAFGIADVILRQLLPAQAAAAPAAPGPLKPDGDPVALPG</sequence>
<gene>
    <name evidence="2" type="ORF">AX018_104210</name>
</gene>
<dbReference type="RefSeq" id="WP_211322477.1">
    <property type="nucleotide sequence ID" value="NZ_CBCSGC010000044.1"/>
</dbReference>
<keyword evidence="2" id="KW-0966">Cell projection</keyword>
<feature type="region of interest" description="Disordered" evidence="1">
    <location>
        <begin position="1"/>
        <end position="25"/>
    </location>
</feature>
<dbReference type="Proteomes" id="UP000248856">
    <property type="component" value="Unassembled WGS sequence"/>
</dbReference>
<comment type="caution">
    <text evidence="2">The sequence shown here is derived from an EMBL/GenBank/DDBJ whole genome shotgun (WGS) entry which is preliminary data.</text>
</comment>